<dbReference type="InterPro" id="IPR000253">
    <property type="entry name" value="FHA_dom"/>
</dbReference>
<dbReference type="CDD" id="cd00060">
    <property type="entry name" value="FHA"/>
    <property type="match status" value="1"/>
</dbReference>
<dbReference type="SMART" id="SM00240">
    <property type="entry name" value="FHA"/>
    <property type="match status" value="1"/>
</dbReference>
<comment type="subcellular location">
    <subcellularLocation>
        <location evidence="1">Cell membrane</location>
        <topology evidence="1">Multi-pass membrane protein</topology>
    </subcellularLocation>
</comment>
<keyword evidence="3" id="KW-0597">Phosphoprotein</keyword>
<dbReference type="SUPFAM" id="SSF49879">
    <property type="entry name" value="SMAD/FHA domain"/>
    <property type="match status" value="1"/>
</dbReference>
<dbReference type="PANTHER" id="PTHR36115">
    <property type="entry name" value="PROLINE-RICH ANTIGEN HOMOLOG-RELATED"/>
    <property type="match status" value="1"/>
</dbReference>
<evidence type="ECO:0000256" key="5">
    <source>
        <dbReference type="ARBA" id="ARBA00022989"/>
    </source>
</evidence>
<evidence type="ECO:0000256" key="2">
    <source>
        <dbReference type="ARBA" id="ARBA00022475"/>
    </source>
</evidence>
<keyword evidence="5 8" id="KW-1133">Transmembrane helix</keyword>
<dbReference type="PANTHER" id="PTHR36115:SF4">
    <property type="entry name" value="MEMBRANE PROTEIN"/>
    <property type="match status" value="1"/>
</dbReference>
<name>A0ABN6X919_9CELL</name>
<feature type="domain" description="FHA" evidence="9">
    <location>
        <begin position="423"/>
        <end position="472"/>
    </location>
</feature>
<feature type="compositionally biased region" description="Pro residues" evidence="7">
    <location>
        <begin position="353"/>
        <end position="362"/>
    </location>
</feature>
<feature type="compositionally biased region" description="Low complexity" evidence="7">
    <location>
        <begin position="313"/>
        <end position="327"/>
    </location>
</feature>
<accession>A0ABN6X919</accession>
<dbReference type="Gene3D" id="2.60.200.20">
    <property type="match status" value="1"/>
</dbReference>
<dbReference type="RefSeq" id="WP_286218462.1">
    <property type="nucleotide sequence ID" value="NZ_AP027729.1"/>
</dbReference>
<feature type="transmembrane region" description="Helical" evidence="8">
    <location>
        <begin position="93"/>
        <end position="120"/>
    </location>
</feature>
<feature type="region of interest" description="Disordered" evidence="7">
    <location>
        <begin position="254"/>
        <end position="383"/>
    </location>
</feature>
<dbReference type="PROSITE" id="PS50006">
    <property type="entry name" value="FHA_DOMAIN"/>
    <property type="match status" value="1"/>
</dbReference>
<dbReference type="Pfam" id="PF00498">
    <property type="entry name" value="FHA"/>
    <property type="match status" value="1"/>
</dbReference>
<protein>
    <recommendedName>
        <fullName evidence="9">FHA domain-containing protein</fullName>
    </recommendedName>
</protein>
<reference evidence="11" key="1">
    <citation type="journal article" date="2019" name="Int. J. Syst. Evol. Microbiol.">
        <title>The Global Catalogue of Microorganisms (GCM) 10K type strain sequencing project: providing services to taxonomists for standard genome sequencing and annotation.</title>
        <authorList>
            <consortium name="The Broad Institute Genomics Platform"/>
            <consortium name="The Broad Institute Genome Sequencing Center for Infectious Disease"/>
            <person name="Wu L."/>
            <person name="Ma J."/>
        </authorList>
    </citation>
    <scope>NUCLEOTIDE SEQUENCE [LARGE SCALE GENOMIC DNA]</scope>
    <source>
        <strain evidence="11">NBRC 108565</strain>
    </source>
</reference>
<dbReference type="InterPro" id="IPR008984">
    <property type="entry name" value="SMAD_FHA_dom_sf"/>
</dbReference>
<feature type="transmembrane region" description="Helical" evidence="8">
    <location>
        <begin position="186"/>
        <end position="209"/>
    </location>
</feature>
<gene>
    <name evidence="10" type="ORF">GCM10025865_05600</name>
</gene>
<feature type="compositionally biased region" description="Low complexity" evidence="7">
    <location>
        <begin position="369"/>
        <end position="382"/>
    </location>
</feature>
<dbReference type="Proteomes" id="UP001321475">
    <property type="component" value="Chromosome"/>
</dbReference>
<evidence type="ECO:0000256" key="1">
    <source>
        <dbReference type="ARBA" id="ARBA00004651"/>
    </source>
</evidence>
<dbReference type="InterPro" id="IPR010432">
    <property type="entry name" value="RDD"/>
</dbReference>
<dbReference type="Pfam" id="PF06271">
    <property type="entry name" value="RDD"/>
    <property type="match status" value="1"/>
</dbReference>
<evidence type="ECO:0000256" key="6">
    <source>
        <dbReference type="ARBA" id="ARBA00023136"/>
    </source>
</evidence>
<keyword evidence="4 8" id="KW-0812">Transmembrane</keyword>
<organism evidence="10 11">
    <name type="scientific">Paraoerskovia sediminicola</name>
    <dbReference type="NCBI Taxonomy" id="1138587"/>
    <lineage>
        <taxon>Bacteria</taxon>
        <taxon>Bacillati</taxon>
        <taxon>Actinomycetota</taxon>
        <taxon>Actinomycetes</taxon>
        <taxon>Micrococcales</taxon>
        <taxon>Cellulomonadaceae</taxon>
        <taxon>Paraoerskovia</taxon>
    </lineage>
</organism>
<keyword evidence="2" id="KW-1003">Cell membrane</keyword>
<keyword evidence="11" id="KW-1185">Reference proteome</keyword>
<evidence type="ECO:0000259" key="9">
    <source>
        <dbReference type="PROSITE" id="PS50006"/>
    </source>
</evidence>
<feature type="transmembrane region" description="Helical" evidence="8">
    <location>
        <begin position="132"/>
        <end position="152"/>
    </location>
</feature>
<evidence type="ECO:0000313" key="11">
    <source>
        <dbReference type="Proteomes" id="UP001321475"/>
    </source>
</evidence>
<dbReference type="EMBL" id="AP027729">
    <property type="protein sequence ID" value="BDZ41261.1"/>
    <property type="molecule type" value="Genomic_DNA"/>
</dbReference>
<feature type="region of interest" description="Disordered" evidence="7">
    <location>
        <begin position="33"/>
        <end position="58"/>
    </location>
</feature>
<sequence length="514" mass="51584">MIELTCTACGAPRDGEQTFCSLCGTPQEPLAAAAGADRRRAPEPRVATTTEPLTPGYAPAGPAAAWPGVAPGAARTGRAGADLPPTAGTGRRFVAYLVDGFTVGALVGAVAVALFASGVLSVEVVDGVPVPGSGFVVLGLVQLAAFVALLVWEGRTGRTVGNFALGTRTVRASDVEQQHAPGFGRALVRALVVGVAGVVPVIGPVLVLVSPAFDRTGAHQGWHDRLAGTLVLDTRAAPDAPEGVSVLASRVRPEGPVTAAPGSAGPVSVGSGPGRPGDVPDGATTRWPAPPVEASEAANHAQPAPLAPPSQPAQPTQPATPAQVSQPPAGPITGVPGFSRPAPEPVVDQAPVVPAPLAPPSDGPGGTSSGASSGRWSSGDASSVDEATMLRPGAGARGTEPQHAQSFEIELENRDRVVVDGTVLVGRSPVGDDGRAVVVPIRDRTVSRTHLELGVDGGPWIMDRGSTSGTVVVSAARGTVTAPAGVRVPVRDGDVVHLGDRRIVVHVPMPGSAR</sequence>
<feature type="compositionally biased region" description="Low complexity" evidence="7">
    <location>
        <begin position="259"/>
        <end position="283"/>
    </location>
</feature>
<keyword evidence="6 8" id="KW-0472">Membrane</keyword>
<evidence type="ECO:0000256" key="3">
    <source>
        <dbReference type="ARBA" id="ARBA00022553"/>
    </source>
</evidence>
<evidence type="ECO:0000313" key="10">
    <source>
        <dbReference type="EMBL" id="BDZ41261.1"/>
    </source>
</evidence>
<evidence type="ECO:0000256" key="4">
    <source>
        <dbReference type="ARBA" id="ARBA00022692"/>
    </source>
</evidence>
<evidence type="ECO:0000256" key="7">
    <source>
        <dbReference type="SAM" id="MobiDB-lite"/>
    </source>
</evidence>
<evidence type="ECO:0000256" key="8">
    <source>
        <dbReference type="SAM" id="Phobius"/>
    </source>
</evidence>
<proteinExistence type="predicted"/>
<dbReference type="InterPro" id="IPR051791">
    <property type="entry name" value="Pra-immunoreactive"/>
</dbReference>